<dbReference type="PANTHER" id="PTHR23429:SF0">
    <property type="entry name" value="GLUCOSE-6-PHOSPHATE 1-DEHYDROGENASE"/>
    <property type="match status" value="1"/>
</dbReference>
<keyword evidence="6" id="KW-0560">Oxidoreductase</keyword>
<comment type="caution">
    <text evidence="10">The sequence shown here is derived from an EMBL/GenBank/DDBJ whole genome shotgun (WGS) entry which is preliminary data.</text>
</comment>
<protein>
    <recommendedName>
        <fullName evidence="3">Glucose-6-phosphate 1-dehydrogenase</fullName>
        <ecNumber evidence="2">1.1.1.49</ecNumber>
    </recommendedName>
</protein>
<evidence type="ECO:0000313" key="10">
    <source>
        <dbReference type="EMBL" id="KKO75609.1"/>
    </source>
</evidence>
<evidence type="ECO:0000256" key="1">
    <source>
        <dbReference type="ARBA" id="ARBA00004937"/>
    </source>
</evidence>
<evidence type="ECO:0000259" key="8">
    <source>
        <dbReference type="Pfam" id="PF00479"/>
    </source>
</evidence>
<dbReference type="OMA" id="TLIYDCL"/>
<dbReference type="EMBL" id="JPQZ01000016">
    <property type="protein sequence ID" value="KKO75609.1"/>
    <property type="molecule type" value="Genomic_DNA"/>
</dbReference>
<dbReference type="Pfam" id="PF02781">
    <property type="entry name" value="G6PD_C"/>
    <property type="match status" value="1"/>
</dbReference>
<keyword evidence="4" id="KW-0313">Glucose metabolism</keyword>
<dbReference type="RefSeq" id="XP_024331351.1">
    <property type="nucleotide sequence ID" value="XM_024474153.1"/>
</dbReference>
<feature type="domain" description="Glucose-6-phosphate dehydrogenase C-terminal" evidence="9">
    <location>
        <begin position="155"/>
        <end position="427"/>
    </location>
</feature>
<dbReference type="SUPFAM" id="SSF51735">
    <property type="entry name" value="NAD(P)-binding Rossmann-fold domains"/>
    <property type="match status" value="1"/>
</dbReference>
<evidence type="ECO:0000256" key="6">
    <source>
        <dbReference type="ARBA" id="ARBA00023002"/>
    </source>
</evidence>
<dbReference type="PANTHER" id="PTHR23429">
    <property type="entry name" value="GLUCOSE-6-PHOSPHATE 1-DEHYDROGENASE G6PD"/>
    <property type="match status" value="1"/>
</dbReference>
<keyword evidence="11" id="KW-1185">Reference proteome</keyword>
<dbReference type="VEuPathDB" id="MicrosporidiaDB:G9O61_00g004350"/>
<evidence type="ECO:0000256" key="4">
    <source>
        <dbReference type="ARBA" id="ARBA00022526"/>
    </source>
</evidence>
<dbReference type="Gene3D" id="3.30.360.10">
    <property type="entry name" value="Dihydrodipicolinate Reductase, domain 2"/>
    <property type="match status" value="1"/>
</dbReference>
<dbReference type="GO" id="GO:0009051">
    <property type="term" value="P:pentose-phosphate shunt, oxidative branch"/>
    <property type="evidence" value="ECO:0007669"/>
    <property type="project" value="TreeGrafter"/>
</dbReference>
<dbReference type="InterPro" id="IPR001282">
    <property type="entry name" value="G6P_DH"/>
</dbReference>
<dbReference type="VEuPathDB" id="MicrosporidiaDB:NCER_100052"/>
<keyword evidence="7" id="KW-0119">Carbohydrate metabolism</keyword>
<dbReference type="Proteomes" id="UP000034350">
    <property type="component" value="Unassembled WGS sequence"/>
</dbReference>
<keyword evidence="5" id="KW-0521">NADP</keyword>
<dbReference type="Pfam" id="PF00479">
    <property type="entry name" value="G6PD_N"/>
    <property type="match status" value="1"/>
</dbReference>
<dbReference type="VEuPathDB" id="MicrosporidiaDB:AAJ76_1600026917"/>
<dbReference type="SUPFAM" id="SSF55347">
    <property type="entry name" value="Glyceraldehyde-3-phosphate dehydrogenase-like, C-terminal domain"/>
    <property type="match status" value="1"/>
</dbReference>
<gene>
    <name evidence="10" type="ORF">AAJ76_1600026917</name>
</gene>
<feature type="domain" description="Glucose-6-phosphate dehydrogenase NAD-binding" evidence="8">
    <location>
        <begin position="4"/>
        <end position="144"/>
    </location>
</feature>
<dbReference type="OrthoDB" id="60984at2759"/>
<dbReference type="GO" id="GO:0004345">
    <property type="term" value="F:glucose-6-phosphate dehydrogenase activity"/>
    <property type="evidence" value="ECO:0007669"/>
    <property type="project" value="UniProtKB-EC"/>
</dbReference>
<dbReference type="InterPro" id="IPR022674">
    <property type="entry name" value="G6P_DH_NAD-bd"/>
</dbReference>
<dbReference type="PRINTS" id="PR00079">
    <property type="entry name" value="G6PDHDRGNASE"/>
</dbReference>
<dbReference type="UniPathway" id="UPA00115">
    <property type="reaction ID" value="UER00408"/>
</dbReference>
<evidence type="ECO:0000259" key="9">
    <source>
        <dbReference type="Pfam" id="PF02781"/>
    </source>
</evidence>
<dbReference type="InterPro" id="IPR022675">
    <property type="entry name" value="G6P_DH_C"/>
</dbReference>
<evidence type="ECO:0000256" key="2">
    <source>
        <dbReference type="ARBA" id="ARBA00013019"/>
    </source>
</evidence>
<dbReference type="GO" id="GO:0050661">
    <property type="term" value="F:NADP binding"/>
    <property type="evidence" value="ECO:0007669"/>
    <property type="project" value="InterPro"/>
</dbReference>
<accession>A0A0F9ZDL6</accession>
<dbReference type="AlphaFoldDB" id="A0A0F9ZDL6"/>
<dbReference type="InterPro" id="IPR036291">
    <property type="entry name" value="NAD(P)-bd_dom_sf"/>
</dbReference>
<evidence type="ECO:0000256" key="7">
    <source>
        <dbReference type="ARBA" id="ARBA00023277"/>
    </source>
</evidence>
<evidence type="ECO:0000256" key="3">
    <source>
        <dbReference type="ARBA" id="ARBA00020444"/>
    </source>
</evidence>
<name>A0A0F9ZDL6_9MICR</name>
<dbReference type="GO" id="GO:0006006">
    <property type="term" value="P:glucose metabolic process"/>
    <property type="evidence" value="ECO:0007669"/>
    <property type="project" value="UniProtKB-KW"/>
</dbReference>
<evidence type="ECO:0000256" key="5">
    <source>
        <dbReference type="ARBA" id="ARBA00022857"/>
    </source>
</evidence>
<organism evidence="10 11">
    <name type="scientific">Vairimorpha ceranae</name>
    <dbReference type="NCBI Taxonomy" id="40302"/>
    <lineage>
        <taxon>Eukaryota</taxon>
        <taxon>Fungi</taxon>
        <taxon>Fungi incertae sedis</taxon>
        <taxon>Microsporidia</taxon>
        <taxon>Nosematidae</taxon>
        <taxon>Vairimorpha</taxon>
    </lineage>
</organism>
<dbReference type="Gene3D" id="3.40.50.720">
    <property type="entry name" value="NAD(P)-binding Rossmann-like Domain"/>
    <property type="match status" value="1"/>
</dbReference>
<proteinExistence type="predicted"/>
<dbReference type="GeneID" id="36319062"/>
<comment type="pathway">
    <text evidence="1">Carbohydrate degradation; pentose phosphate pathway; D-ribulose 5-phosphate from D-glucose 6-phosphate (oxidative stage): step 1/3.</text>
</comment>
<evidence type="ECO:0000313" key="11">
    <source>
        <dbReference type="Proteomes" id="UP000034350"/>
    </source>
</evidence>
<sequence length="429" mass="50256">MNIIIFGASGDLAKRKLFPALAKIPLKNTKIIGFARTKYDKPFSEVLKSFYTYENDFFCELVQYIQGKSYTDLEPLKHYFTPETIVYLSLPPEVYLDTLRVLSNYEFKGIAVEKPFGSNYGEFLEFYNFPTEKFFFIDHFLLKPLIVSWPNLISTNKQFEMILDKKHIKSVKIIFKEEIGAEGRAYFDTHGLVKDVVQNHLSELLAVLITEHHPDTCDKLAEGRVSCFKNTKIIEHLSCFGQYNEYTHEMNKPSSTETFSIITLNVDFERWENVPFITIAGKGMNEKKTEIIFEIKTEAYREVLNICKDTNFEHTMIHNMRIICNLAPKNEVFLEFICDQKTVKHVIFTKSDILKYMHEKYGEYENHEIVFNSFIQGTSFNVVRFSEAELMWKIYSGILKKEKKLFYYSKGSDIPKEADLLLKEIDDKY</sequence>
<dbReference type="EC" id="1.1.1.49" evidence="2"/>
<reference evidence="10 11" key="1">
    <citation type="journal article" date="2015" name="Environ. Microbiol.">
        <title>Genome analyses suggest the presence of polyploidy and recent human-driven expansions in eight global populations of the honeybee pathogen Nosema ceranae.</title>
        <authorList>
            <person name="Pelin A."/>
            <person name="Selman M."/>
            <person name="Aris-Brosou S."/>
            <person name="Farinelli L."/>
            <person name="Corradi N."/>
        </authorList>
    </citation>
    <scope>NUCLEOTIDE SEQUENCE [LARGE SCALE GENOMIC DNA]</scope>
    <source>
        <strain evidence="10 11">PA08 1199</strain>
    </source>
</reference>